<keyword evidence="2" id="KW-0547">Nucleotide-binding</keyword>
<feature type="domain" description="ABC transporter" evidence="4">
    <location>
        <begin position="1"/>
        <end position="200"/>
    </location>
</feature>
<dbReference type="InterPro" id="IPR050093">
    <property type="entry name" value="ABC_SmlMolc_Importer"/>
</dbReference>
<evidence type="ECO:0000313" key="6">
    <source>
        <dbReference type="Proteomes" id="UP001165561"/>
    </source>
</evidence>
<dbReference type="Pfam" id="PF00005">
    <property type="entry name" value="ABC_tran"/>
    <property type="match status" value="1"/>
</dbReference>
<gene>
    <name evidence="5" type="ORF">PU560_01255</name>
</gene>
<dbReference type="Proteomes" id="UP001165561">
    <property type="component" value="Unassembled WGS sequence"/>
</dbReference>
<evidence type="ECO:0000259" key="4">
    <source>
        <dbReference type="PROSITE" id="PS50893"/>
    </source>
</evidence>
<dbReference type="PROSITE" id="PS00211">
    <property type="entry name" value="ABC_TRANSPORTER_1"/>
    <property type="match status" value="1"/>
</dbReference>
<dbReference type="InterPro" id="IPR017871">
    <property type="entry name" value="ABC_transporter-like_CS"/>
</dbReference>
<keyword evidence="3 5" id="KW-0067">ATP-binding</keyword>
<keyword evidence="6" id="KW-1185">Reference proteome</keyword>
<evidence type="ECO:0000256" key="1">
    <source>
        <dbReference type="ARBA" id="ARBA00022448"/>
    </source>
</evidence>
<dbReference type="SUPFAM" id="SSF52540">
    <property type="entry name" value="P-loop containing nucleoside triphosphate hydrolases"/>
    <property type="match status" value="1"/>
</dbReference>
<name>A0ABT5TVC1_9MICO</name>
<dbReference type="InterPro" id="IPR027417">
    <property type="entry name" value="P-loop_NTPase"/>
</dbReference>
<evidence type="ECO:0000256" key="2">
    <source>
        <dbReference type="ARBA" id="ARBA00022741"/>
    </source>
</evidence>
<accession>A0ABT5TVC1</accession>
<dbReference type="PANTHER" id="PTHR42781">
    <property type="entry name" value="SPERMIDINE/PUTRESCINE IMPORT ATP-BINDING PROTEIN POTA"/>
    <property type="match status" value="1"/>
</dbReference>
<dbReference type="InterPro" id="IPR003439">
    <property type="entry name" value="ABC_transporter-like_ATP-bd"/>
</dbReference>
<dbReference type="InterPro" id="IPR003593">
    <property type="entry name" value="AAA+_ATPase"/>
</dbReference>
<organism evidence="5 6">
    <name type="scientific">Georgenia halotolerans</name>
    <dbReference type="NCBI Taxonomy" id="3028317"/>
    <lineage>
        <taxon>Bacteria</taxon>
        <taxon>Bacillati</taxon>
        <taxon>Actinomycetota</taxon>
        <taxon>Actinomycetes</taxon>
        <taxon>Micrococcales</taxon>
        <taxon>Bogoriellaceae</taxon>
        <taxon>Georgenia</taxon>
    </lineage>
</organism>
<proteinExistence type="predicted"/>
<dbReference type="PANTHER" id="PTHR42781:SF4">
    <property type="entry name" value="SPERMIDINE_PUTRESCINE IMPORT ATP-BINDING PROTEIN POTA"/>
    <property type="match status" value="1"/>
</dbReference>
<evidence type="ECO:0000313" key="5">
    <source>
        <dbReference type="EMBL" id="MDD9205090.1"/>
    </source>
</evidence>
<dbReference type="SMART" id="SM00382">
    <property type="entry name" value="AAA"/>
    <property type="match status" value="1"/>
</dbReference>
<keyword evidence="1" id="KW-0813">Transport</keyword>
<dbReference type="EMBL" id="JARACI010000256">
    <property type="protein sequence ID" value="MDD9205090.1"/>
    <property type="molecule type" value="Genomic_DNA"/>
</dbReference>
<dbReference type="PROSITE" id="PS50893">
    <property type="entry name" value="ABC_TRANSPORTER_2"/>
    <property type="match status" value="1"/>
</dbReference>
<feature type="non-terminal residue" evidence="5">
    <location>
        <position position="200"/>
    </location>
</feature>
<evidence type="ECO:0000256" key="3">
    <source>
        <dbReference type="ARBA" id="ARBA00022840"/>
    </source>
</evidence>
<comment type="caution">
    <text evidence="5">The sequence shown here is derived from an EMBL/GenBank/DDBJ whole genome shotgun (WGS) entry which is preliminary data.</text>
</comment>
<dbReference type="GO" id="GO:0005524">
    <property type="term" value="F:ATP binding"/>
    <property type="evidence" value="ECO:0007669"/>
    <property type="project" value="UniProtKB-KW"/>
</dbReference>
<feature type="non-terminal residue" evidence="5">
    <location>
        <position position="1"/>
    </location>
</feature>
<dbReference type="Gene3D" id="3.40.50.300">
    <property type="entry name" value="P-loop containing nucleotide triphosphate hydrolases"/>
    <property type="match status" value="1"/>
</dbReference>
<sequence>LPLGGPPVTVLFGPSGSGKTTVLRVLAGLDRTPGGRVVMDGTVWDDGARHHLPARRRRVGYLFQDHALFPHLDVDANVAYGLVGVPRAERAGWVRAALRAADAGHLTGRRVAGLSGGEAQRVALARALAPSPQLLLLDEPLSALDGPTRAHLRAELRRILVAQAVPTVVVTHDRAEALALADRVVVLVDGRVRQTGTPAE</sequence>
<reference evidence="5" key="1">
    <citation type="submission" date="2023-02" db="EMBL/GenBank/DDBJ databases">
        <title>Georgenia sp.10Sc9-8, isolated from a soil sample collected from the Taklamakan desert.</title>
        <authorList>
            <person name="Liu S."/>
        </authorList>
    </citation>
    <scope>NUCLEOTIDE SEQUENCE</scope>
    <source>
        <strain evidence="5">10Sc9-8</strain>
    </source>
</reference>
<protein>
    <submittedName>
        <fullName evidence="5">ATP-binding cassette domain-containing protein</fullName>
    </submittedName>
</protein>